<protein>
    <submittedName>
        <fullName evidence="1">Uncharacterized protein</fullName>
    </submittedName>
</protein>
<proteinExistence type="predicted"/>
<sequence length="377" mass="43261">MSCPWRFEAVWLQLEQCKKVVADSWEMCLNTERDKGISKQRVYASSRPLYDDIAKGTSYLQKVVDPNMTEDVMQHYMAAEVTSVLFQMTPLKSPGPMVLSKLGFPPPFFHLVMLSVSSVSYSFLLGESFSSLLQHAEQAIRDVLEVYRLALRQEINFSKYSVVFSKNTNKVPCLHIGNAFTITRENKVELYMGLPSRAARSKRDIFLAIRDRVWQKITSWNEKLLSQAEKEVLIQSVVRTVPTRLSISLLKEIHSMSTFFYVAQRAADQNLFRVGCRWRVGSSSLIRAWSEHWFPRPRSFRPITPAPTPSGNLYVSDLINPVSSEWDVGKVQELFWPLDTDVIVGIPLSYTGEHDLLDWHYSSNGMFSVRSAYHLFP</sequence>
<reference evidence="1" key="1">
    <citation type="submission" date="2020-06" db="EMBL/GenBank/DDBJ databases">
        <authorList>
            <person name="Li T."/>
            <person name="Hu X."/>
            <person name="Zhang T."/>
            <person name="Song X."/>
            <person name="Zhang H."/>
            <person name="Dai N."/>
            <person name="Sheng W."/>
            <person name="Hou X."/>
            <person name="Wei L."/>
        </authorList>
    </citation>
    <scope>NUCLEOTIDE SEQUENCE</scope>
    <source>
        <strain evidence="1">KEN1</strain>
        <tissue evidence="1">Leaf</tissue>
    </source>
</reference>
<name>A0AAW2UGM0_9LAMI</name>
<accession>A0AAW2UGM0</accession>
<dbReference type="EMBL" id="JACGWN010000012">
    <property type="protein sequence ID" value="KAL0416485.1"/>
    <property type="molecule type" value="Genomic_DNA"/>
</dbReference>
<comment type="caution">
    <text evidence="1">The sequence shown here is derived from an EMBL/GenBank/DDBJ whole genome shotgun (WGS) entry which is preliminary data.</text>
</comment>
<dbReference type="PANTHER" id="PTHR33116:SF86">
    <property type="entry name" value="REVERSE TRANSCRIPTASE DOMAIN-CONTAINING PROTEIN"/>
    <property type="match status" value="1"/>
</dbReference>
<dbReference type="PANTHER" id="PTHR33116">
    <property type="entry name" value="REVERSE TRANSCRIPTASE ZINC-BINDING DOMAIN-CONTAINING PROTEIN-RELATED-RELATED"/>
    <property type="match status" value="1"/>
</dbReference>
<reference evidence="1" key="2">
    <citation type="journal article" date="2024" name="Plant">
        <title>Genomic evolution and insights into agronomic trait innovations of Sesamum species.</title>
        <authorList>
            <person name="Miao H."/>
            <person name="Wang L."/>
            <person name="Qu L."/>
            <person name="Liu H."/>
            <person name="Sun Y."/>
            <person name="Le M."/>
            <person name="Wang Q."/>
            <person name="Wei S."/>
            <person name="Zheng Y."/>
            <person name="Lin W."/>
            <person name="Duan Y."/>
            <person name="Cao H."/>
            <person name="Xiong S."/>
            <person name="Wang X."/>
            <person name="Wei L."/>
            <person name="Li C."/>
            <person name="Ma Q."/>
            <person name="Ju M."/>
            <person name="Zhao R."/>
            <person name="Li G."/>
            <person name="Mu C."/>
            <person name="Tian Q."/>
            <person name="Mei H."/>
            <person name="Zhang T."/>
            <person name="Gao T."/>
            <person name="Zhang H."/>
        </authorList>
    </citation>
    <scope>NUCLEOTIDE SEQUENCE</scope>
    <source>
        <strain evidence="1">KEN1</strain>
    </source>
</reference>
<gene>
    <name evidence="1" type="ORF">Slati_3480400</name>
</gene>
<dbReference type="AlphaFoldDB" id="A0AAW2UGM0"/>
<evidence type="ECO:0000313" key="1">
    <source>
        <dbReference type="EMBL" id="KAL0416485.1"/>
    </source>
</evidence>
<organism evidence="1">
    <name type="scientific">Sesamum latifolium</name>
    <dbReference type="NCBI Taxonomy" id="2727402"/>
    <lineage>
        <taxon>Eukaryota</taxon>
        <taxon>Viridiplantae</taxon>
        <taxon>Streptophyta</taxon>
        <taxon>Embryophyta</taxon>
        <taxon>Tracheophyta</taxon>
        <taxon>Spermatophyta</taxon>
        <taxon>Magnoliopsida</taxon>
        <taxon>eudicotyledons</taxon>
        <taxon>Gunneridae</taxon>
        <taxon>Pentapetalae</taxon>
        <taxon>asterids</taxon>
        <taxon>lamiids</taxon>
        <taxon>Lamiales</taxon>
        <taxon>Pedaliaceae</taxon>
        <taxon>Sesamum</taxon>
    </lineage>
</organism>